<protein>
    <submittedName>
        <fullName evidence="10">Cation efflux family protein</fullName>
    </submittedName>
</protein>
<keyword evidence="3" id="KW-0813">Transport</keyword>
<evidence type="ECO:0000256" key="4">
    <source>
        <dbReference type="ARBA" id="ARBA00022692"/>
    </source>
</evidence>
<dbReference type="Gene3D" id="1.20.1510.10">
    <property type="entry name" value="Cation efflux protein transmembrane domain"/>
    <property type="match status" value="1"/>
</dbReference>
<evidence type="ECO:0000256" key="6">
    <source>
        <dbReference type="ARBA" id="ARBA00023136"/>
    </source>
</evidence>
<dbReference type="PANTHER" id="PTHR43840">
    <property type="entry name" value="MITOCHONDRIAL METAL TRANSPORTER 1-RELATED"/>
    <property type="match status" value="1"/>
</dbReference>
<dbReference type="eggNOG" id="COG0053">
    <property type="taxonomic scope" value="Bacteria"/>
</dbReference>
<dbReference type="InterPro" id="IPR002524">
    <property type="entry name" value="Cation_efflux"/>
</dbReference>
<dbReference type="AlphaFoldDB" id="W6RUR5"/>
<proteinExistence type="inferred from homology"/>
<dbReference type="Gene3D" id="3.30.70.1350">
    <property type="entry name" value="Cation efflux protein, cytoplasmic domain"/>
    <property type="match status" value="1"/>
</dbReference>
<keyword evidence="11" id="KW-1185">Reference proteome</keyword>
<evidence type="ECO:0000313" key="10">
    <source>
        <dbReference type="EMBL" id="CDM68063.1"/>
    </source>
</evidence>
<feature type="transmembrane region" description="Helical" evidence="7">
    <location>
        <begin position="27"/>
        <end position="49"/>
    </location>
</feature>
<dbReference type="InterPro" id="IPR027469">
    <property type="entry name" value="Cation_efflux_TMD_sf"/>
</dbReference>
<dbReference type="KEGG" id="clt:CM240_0899"/>
<dbReference type="InterPro" id="IPR036837">
    <property type="entry name" value="Cation_efflux_CTD_sf"/>
</dbReference>
<feature type="domain" description="Cation efflux protein transmembrane" evidence="8">
    <location>
        <begin position="33"/>
        <end position="225"/>
    </location>
</feature>
<dbReference type="Pfam" id="PF01545">
    <property type="entry name" value="Cation_efflux"/>
    <property type="match status" value="1"/>
</dbReference>
<dbReference type="RefSeq" id="WP_044036884.1">
    <property type="nucleotide sequence ID" value="NZ_HG917868.1"/>
</dbReference>
<evidence type="ECO:0000256" key="7">
    <source>
        <dbReference type="SAM" id="Phobius"/>
    </source>
</evidence>
<keyword evidence="6 7" id="KW-0472">Membrane</keyword>
<organism evidence="10 11">
    <name type="scientific">Clostridium bornimense</name>
    <dbReference type="NCBI Taxonomy" id="1216932"/>
    <lineage>
        <taxon>Bacteria</taxon>
        <taxon>Bacillati</taxon>
        <taxon>Bacillota</taxon>
        <taxon>Clostridia</taxon>
        <taxon>Eubacteriales</taxon>
        <taxon>Clostridiaceae</taxon>
        <taxon>Clostridium</taxon>
    </lineage>
</organism>
<accession>W6RUR5</accession>
<evidence type="ECO:0000256" key="3">
    <source>
        <dbReference type="ARBA" id="ARBA00022448"/>
    </source>
</evidence>
<dbReference type="OrthoDB" id="9806522at2"/>
<evidence type="ECO:0000256" key="5">
    <source>
        <dbReference type="ARBA" id="ARBA00022989"/>
    </source>
</evidence>
<dbReference type="InterPro" id="IPR050291">
    <property type="entry name" value="CDF_Transporter"/>
</dbReference>
<dbReference type="HOGENOM" id="CLU_013430_3_4_9"/>
<reference evidence="10 11" key="1">
    <citation type="submission" date="2013-11" db="EMBL/GenBank/DDBJ databases">
        <title>Complete genome sequence of Clostridum sp. M2/40.</title>
        <authorList>
            <person name="Wibberg D."/>
            <person name="Puehler A."/>
            <person name="Schlueter A."/>
        </authorList>
    </citation>
    <scope>NUCLEOTIDE SEQUENCE [LARGE SCALE GENOMIC DNA]</scope>
    <source>
        <strain evidence="11">M2/40</strain>
    </source>
</reference>
<dbReference type="STRING" id="1216932.CM240_0899"/>
<gene>
    <name evidence="10" type="primary">czcD</name>
    <name evidence="10" type="ORF">CM240_0899</name>
</gene>
<keyword evidence="4 7" id="KW-0812">Transmembrane</keyword>
<feature type="transmembrane region" description="Helical" evidence="7">
    <location>
        <begin position="132"/>
        <end position="150"/>
    </location>
</feature>
<dbReference type="PANTHER" id="PTHR43840:SF15">
    <property type="entry name" value="MITOCHONDRIAL METAL TRANSPORTER 1-RELATED"/>
    <property type="match status" value="1"/>
</dbReference>
<dbReference type="SUPFAM" id="SSF161111">
    <property type="entry name" value="Cation efflux protein transmembrane domain-like"/>
    <property type="match status" value="1"/>
</dbReference>
<comment type="similarity">
    <text evidence="2">Belongs to the cation diffusion facilitator (CDF) transporter (TC 2.A.4) family.</text>
</comment>
<feature type="transmembrane region" description="Helical" evidence="7">
    <location>
        <begin position="99"/>
        <end position="117"/>
    </location>
</feature>
<dbReference type="InterPro" id="IPR058533">
    <property type="entry name" value="Cation_efflux_TM"/>
</dbReference>
<evidence type="ECO:0000256" key="1">
    <source>
        <dbReference type="ARBA" id="ARBA00004141"/>
    </source>
</evidence>
<dbReference type="GO" id="GO:0016020">
    <property type="term" value="C:membrane"/>
    <property type="evidence" value="ECO:0007669"/>
    <property type="project" value="UniProtKB-SubCell"/>
</dbReference>
<dbReference type="PATRIC" id="fig|1216932.3.peg.886"/>
<dbReference type="NCBIfam" id="TIGR01297">
    <property type="entry name" value="CDF"/>
    <property type="match status" value="1"/>
</dbReference>
<evidence type="ECO:0000259" key="9">
    <source>
        <dbReference type="Pfam" id="PF16916"/>
    </source>
</evidence>
<dbReference type="Pfam" id="PF16916">
    <property type="entry name" value="ZT_dimer"/>
    <property type="match status" value="1"/>
</dbReference>
<dbReference type="InterPro" id="IPR027470">
    <property type="entry name" value="Cation_efflux_CTD"/>
</dbReference>
<dbReference type="FunFam" id="1.20.1510.10:FF:000006">
    <property type="entry name" value="Divalent cation efflux transporter"/>
    <property type="match status" value="1"/>
</dbReference>
<evidence type="ECO:0000256" key="2">
    <source>
        <dbReference type="ARBA" id="ARBA00008114"/>
    </source>
</evidence>
<dbReference type="EMBL" id="HG917868">
    <property type="protein sequence ID" value="CDM68063.1"/>
    <property type="molecule type" value="Genomic_DNA"/>
</dbReference>
<name>W6RUR5_9CLOT</name>
<dbReference type="GO" id="GO:0008324">
    <property type="term" value="F:monoatomic cation transmembrane transporter activity"/>
    <property type="evidence" value="ECO:0007669"/>
    <property type="project" value="InterPro"/>
</dbReference>
<feature type="transmembrane region" description="Helical" evidence="7">
    <location>
        <begin position="195"/>
        <end position="214"/>
    </location>
</feature>
<comment type="subcellular location">
    <subcellularLocation>
        <location evidence="1">Membrane</location>
        <topology evidence="1">Multi-pass membrane protein</topology>
    </subcellularLocation>
</comment>
<evidence type="ECO:0000313" key="11">
    <source>
        <dbReference type="Proteomes" id="UP000019426"/>
    </source>
</evidence>
<dbReference type="Proteomes" id="UP000019426">
    <property type="component" value="Chromosome M2/40_rep1"/>
</dbReference>
<evidence type="ECO:0000259" key="8">
    <source>
        <dbReference type="Pfam" id="PF01545"/>
    </source>
</evidence>
<dbReference type="SUPFAM" id="SSF160240">
    <property type="entry name" value="Cation efflux protein cytoplasmic domain-like"/>
    <property type="match status" value="1"/>
</dbReference>
<sequence>MFSKFLVRTFIKNSEDYKNNSKVRDKFGFLGGIVGIIINIILFSIKFVVGILSNSLAVTADAFNNLSDVFSSVVTIIGFKLASKPADDDHPYGHGRIEYISALIVSVLVILVGFSFVKSSISRIIHPVPIKFQWIPTLLILISISFKLWLSRFNGYLAKLINSSALKASSVDALSDCFTSGTVVISLILSNWIPFPLDGIMGLIVAIFILYSGFQLSKETLNTLLGEKPSTELVTNIESEVLSYPNILGVHDLLIHSYGPNKYLASIHAEVPSTLTLVEVHDIIDRAEKEISTKLNVHLVIHMDPINLNHKEISITEDIMRDILKDFHCITNMSDLRLVGSGDDKNVLFNITTDDTLYKTYKSETDLINDINKEIKLKNLNFSTVITVNKTK</sequence>
<keyword evidence="5 7" id="KW-1133">Transmembrane helix</keyword>
<feature type="domain" description="Cation efflux protein cytoplasmic" evidence="9">
    <location>
        <begin position="229"/>
        <end position="305"/>
    </location>
</feature>